<dbReference type="AlphaFoldDB" id="A0A455SBZ6"/>
<proteinExistence type="predicted"/>
<dbReference type="GO" id="GO:0003677">
    <property type="term" value="F:DNA binding"/>
    <property type="evidence" value="ECO:0007669"/>
    <property type="project" value="InterPro"/>
</dbReference>
<protein>
    <recommendedName>
        <fullName evidence="1">HTH cro/C1-type domain-containing protein</fullName>
    </recommendedName>
</protein>
<sequence length="84" mass="9997">MNKEEIRALRQERGQTQAKFAEELGVSPRTVMRWENGESRPRSYALQKLSQLRMSALAEKQADGETLVRLLRRLSWVRERAWRR</sequence>
<dbReference type="PROSITE" id="PS50943">
    <property type="entry name" value="HTH_CROC1"/>
    <property type="match status" value="1"/>
</dbReference>
<dbReference type="InterPro" id="IPR010982">
    <property type="entry name" value="Lambda_DNA-bd_dom_sf"/>
</dbReference>
<organism evidence="2">
    <name type="scientific">Thermosporothrix sp. COM3</name>
    <dbReference type="NCBI Taxonomy" id="2490863"/>
    <lineage>
        <taxon>Bacteria</taxon>
        <taxon>Bacillati</taxon>
        <taxon>Chloroflexota</taxon>
        <taxon>Ktedonobacteria</taxon>
        <taxon>Ktedonobacterales</taxon>
        <taxon>Thermosporotrichaceae</taxon>
        <taxon>Thermosporothrix</taxon>
    </lineage>
</organism>
<reference evidence="2" key="1">
    <citation type="submission" date="2018-12" db="EMBL/GenBank/DDBJ databases">
        <title>Novel natural products biosynthetic potential of the class Ktedonobacteria.</title>
        <authorList>
            <person name="Zheng Y."/>
            <person name="Saitou A."/>
            <person name="Wang C.M."/>
            <person name="Toyoda A."/>
            <person name="Minakuchi Y."/>
            <person name="Sekiguchi Y."/>
            <person name="Ueda K."/>
            <person name="Takano H."/>
            <person name="Sakai Y."/>
            <person name="Yokota A."/>
            <person name="Yabe S."/>
        </authorList>
    </citation>
    <scope>NUCLEOTIDE SEQUENCE</scope>
    <source>
        <strain evidence="2">COM3</strain>
    </source>
</reference>
<feature type="domain" description="HTH cro/C1-type" evidence="1">
    <location>
        <begin position="6"/>
        <end position="52"/>
    </location>
</feature>
<dbReference type="Pfam" id="PF01381">
    <property type="entry name" value="HTH_3"/>
    <property type="match status" value="1"/>
</dbReference>
<dbReference type="EMBL" id="AP019376">
    <property type="protein sequence ID" value="BBH85286.1"/>
    <property type="molecule type" value="Genomic_DNA"/>
</dbReference>
<accession>A0A455SBZ6</accession>
<name>A0A455SBZ6_9CHLR</name>
<dbReference type="CDD" id="cd00093">
    <property type="entry name" value="HTH_XRE"/>
    <property type="match status" value="1"/>
</dbReference>
<gene>
    <name evidence="2" type="ORF">KTC_00370</name>
</gene>
<dbReference type="Gene3D" id="1.10.260.40">
    <property type="entry name" value="lambda repressor-like DNA-binding domains"/>
    <property type="match status" value="1"/>
</dbReference>
<evidence type="ECO:0000313" key="2">
    <source>
        <dbReference type="EMBL" id="BBH85286.1"/>
    </source>
</evidence>
<dbReference type="SUPFAM" id="SSF47413">
    <property type="entry name" value="lambda repressor-like DNA-binding domains"/>
    <property type="match status" value="1"/>
</dbReference>
<dbReference type="InterPro" id="IPR001387">
    <property type="entry name" value="Cro/C1-type_HTH"/>
</dbReference>
<evidence type="ECO:0000259" key="1">
    <source>
        <dbReference type="PROSITE" id="PS50943"/>
    </source>
</evidence>
<dbReference type="SMART" id="SM00530">
    <property type="entry name" value="HTH_XRE"/>
    <property type="match status" value="1"/>
</dbReference>